<sequence>MLKKHSDFPPYKWQLKEAFGTLSFHCSLINIDIIAIRLIENEEIIILSYRGKHKVGYIYEGTKLTARAAFNAFNDAPEDYNDLERYSKAYEGRIEVLEPPKDNYVFISDMEISKENNVKM</sequence>
<name>A0ABW2LU26_9FLAO</name>
<dbReference type="RefSeq" id="WP_378174486.1">
    <property type="nucleotide sequence ID" value="NZ_JBHTCR010000002.1"/>
</dbReference>
<reference evidence="2" key="1">
    <citation type="journal article" date="2019" name="Int. J. Syst. Evol. Microbiol.">
        <title>The Global Catalogue of Microorganisms (GCM) 10K type strain sequencing project: providing services to taxonomists for standard genome sequencing and annotation.</title>
        <authorList>
            <consortium name="The Broad Institute Genomics Platform"/>
            <consortium name="The Broad Institute Genome Sequencing Center for Infectious Disease"/>
            <person name="Wu L."/>
            <person name="Ma J."/>
        </authorList>
    </citation>
    <scope>NUCLEOTIDE SEQUENCE [LARGE SCALE GENOMIC DNA]</scope>
    <source>
        <strain evidence="2">CCUG 54781</strain>
    </source>
</reference>
<dbReference type="EMBL" id="JBHTCR010000002">
    <property type="protein sequence ID" value="MFC7346006.1"/>
    <property type="molecule type" value="Genomic_DNA"/>
</dbReference>
<evidence type="ECO:0000313" key="2">
    <source>
        <dbReference type="Proteomes" id="UP001596550"/>
    </source>
</evidence>
<proteinExistence type="predicted"/>
<accession>A0ABW2LU26</accession>
<evidence type="ECO:0000313" key="1">
    <source>
        <dbReference type="EMBL" id="MFC7346006.1"/>
    </source>
</evidence>
<gene>
    <name evidence="1" type="ORF">ACFQO9_04645</name>
</gene>
<dbReference type="Proteomes" id="UP001596550">
    <property type="component" value="Unassembled WGS sequence"/>
</dbReference>
<comment type="caution">
    <text evidence="1">The sequence shown here is derived from an EMBL/GenBank/DDBJ whole genome shotgun (WGS) entry which is preliminary data.</text>
</comment>
<organism evidence="1 2">
    <name type="scientific">Chryseobacterium zhengzhouense</name>
    <dbReference type="NCBI Taxonomy" id="1636086"/>
    <lineage>
        <taxon>Bacteria</taxon>
        <taxon>Pseudomonadati</taxon>
        <taxon>Bacteroidota</taxon>
        <taxon>Flavobacteriia</taxon>
        <taxon>Flavobacteriales</taxon>
        <taxon>Weeksellaceae</taxon>
        <taxon>Chryseobacterium group</taxon>
        <taxon>Chryseobacterium</taxon>
    </lineage>
</organism>
<protein>
    <submittedName>
        <fullName evidence="1">Uncharacterized protein</fullName>
    </submittedName>
</protein>
<keyword evidence="2" id="KW-1185">Reference proteome</keyword>